<comment type="caution">
    <text evidence="1">The sequence shown here is derived from an EMBL/GenBank/DDBJ whole genome shotgun (WGS) entry which is preliminary data.</text>
</comment>
<evidence type="ECO:0000313" key="1">
    <source>
        <dbReference type="EMBL" id="KAK1764688.1"/>
    </source>
</evidence>
<gene>
    <name evidence="1" type="ORF">QBC33DRAFT_193902</name>
</gene>
<organism evidence="1 2">
    <name type="scientific">Phialemonium atrogriseum</name>
    <dbReference type="NCBI Taxonomy" id="1093897"/>
    <lineage>
        <taxon>Eukaryota</taxon>
        <taxon>Fungi</taxon>
        <taxon>Dikarya</taxon>
        <taxon>Ascomycota</taxon>
        <taxon>Pezizomycotina</taxon>
        <taxon>Sordariomycetes</taxon>
        <taxon>Sordariomycetidae</taxon>
        <taxon>Cephalothecales</taxon>
        <taxon>Cephalothecaceae</taxon>
        <taxon>Phialemonium</taxon>
    </lineage>
</organism>
<dbReference type="AlphaFoldDB" id="A0AAJ0BWG6"/>
<keyword evidence="2" id="KW-1185">Reference proteome</keyword>
<evidence type="ECO:0000313" key="2">
    <source>
        <dbReference type="Proteomes" id="UP001244011"/>
    </source>
</evidence>
<dbReference type="Proteomes" id="UP001244011">
    <property type="component" value="Unassembled WGS sequence"/>
</dbReference>
<dbReference type="GeneID" id="85305723"/>
<accession>A0AAJ0BWG6</accession>
<dbReference type="RefSeq" id="XP_060280901.1">
    <property type="nucleotide sequence ID" value="XM_060422536.1"/>
</dbReference>
<reference evidence="1" key="1">
    <citation type="submission" date="2023-06" db="EMBL/GenBank/DDBJ databases">
        <title>Genome-scale phylogeny and comparative genomics of the fungal order Sordariales.</title>
        <authorList>
            <consortium name="Lawrence Berkeley National Laboratory"/>
            <person name="Hensen N."/>
            <person name="Bonometti L."/>
            <person name="Westerberg I."/>
            <person name="Brannstrom I.O."/>
            <person name="Guillou S."/>
            <person name="Cros-Aarteil S."/>
            <person name="Calhoun S."/>
            <person name="Haridas S."/>
            <person name="Kuo A."/>
            <person name="Mondo S."/>
            <person name="Pangilinan J."/>
            <person name="Riley R."/>
            <person name="Labutti K."/>
            <person name="Andreopoulos B."/>
            <person name="Lipzen A."/>
            <person name="Chen C."/>
            <person name="Yanf M."/>
            <person name="Daum C."/>
            <person name="Ng V."/>
            <person name="Clum A."/>
            <person name="Steindorff A."/>
            <person name="Ohm R."/>
            <person name="Martin F."/>
            <person name="Silar P."/>
            <person name="Natvig D."/>
            <person name="Lalanne C."/>
            <person name="Gautier V."/>
            <person name="Ament-Velasquez S.L."/>
            <person name="Kruys A."/>
            <person name="Hutchinson M.I."/>
            <person name="Powell A.J."/>
            <person name="Barry K."/>
            <person name="Miller A.N."/>
            <person name="Grigoriev I.V."/>
            <person name="Debuchy R."/>
            <person name="Gladieux P."/>
            <person name="Thoren M.H."/>
            <person name="Johannesson H."/>
        </authorList>
    </citation>
    <scope>NUCLEOTIDE SEQUENCE</scope>
    <source>
        <strain evidence="1">8032-3</strain>
    </source>
</reference>
<dbReference type="EMBL" id="MU839019">
    <property type="protein sequence ID" value="KAK1764688.1"/>
    <property type="molecule type" value="Genomic_DNA"/>
</dbReference>
<protein>
    <submittedName>
        <fullName evidence="1">Uncharacterized protein</fullName>
    </submittedName>
</protein>
<name>A0AAJ0BWG6_9PEZI</name>
<proteinExistence type="predicted"/>
<sequence length="254" mass="28661">MSSLGHFTSPVPVPIGGLYLSSRHTQPPSVYLDINKPEHQIPTVHHQHLPSTTRILRPTSLSTFSGHAQSLALGAIVSVPVRHLCRPPLLRLFYQNQTPRHFPGRLGLSELTAQPSLPIFRRAKEAEEQHLGPAPSSCCWIRLPPSAVVLCQPCKPRPPFYIRVCLLKKHIPPSITPARRRHKLLRTAPPVPLTKRQYRSHWPQYRLALEQSYPPPPSTGHSPASHLVRHFVSPRRHLRSLIPPSRLVLWSLSV</sequence>